<proteinExistence type="predicted"/>
<dbReference type="Proteomes" id="UP000192569">
    <property type="component" value="Chromosome I"/>
</dbReference>
<protein>
    <recommendedName>
        <fullName evidence="1">Putative DnaT-like domain-containing protein</fullName>
    </recommendedName>
</protein>
<sequence length="156" mass="17288">MALQVGVNSYVTVSEADAYFTERIYADEWQAANTPTKEKALIQACKRINRLAFKGVKADEAQLLAFPRIMPVFNRVGVIGFTEGAMVPQEVKDAQCEEALALLKYGNSARTKAQEQNVVRVNFGEVSEEYRASLKLLSKEALELLKPYLAGVVSIK</sequence>
<name>A0A1W1VWZ9_9FIRM</name>
<organism evidence="2 3">
    <name type="scientific">Thermanaeromonas toyohensis ToBE</name>
    <dbReference type="NCBI Taxonomy" id="698762"/>
    <lineage>
        <taxon>Bacteria</taxon>
        <taxon>Bacillati</taxon>
        <taxon>Bacillota</taxon>
        <taxon>Clostridia</taxon>
        <taxon>Neomoorellales</taxon>
        <taxon>Neomoorellaceae</taxon>
        <taxon>Thermanaeromonas</taxon>
    </lineage>
</organism>
<dbReference type="Pfam" id="PF20557">
    <property type="entry name" value="DnaT_2"/>
    <property type="match status" value="1"/>
</dbReference>
<evidence type="ECO:0000313" key="2">
    <source>
        <dbReference type="EMBL" id="SMB97783.1"/>
    </source>
</evidence>
<keyword evidence="3" id="KW-1185">Reference proteome</keyword>
<dbReference type="STRING" id="698762.SAMN00808754_1944"/>
<gene>
    <name evidence="2" type="ORF">SAMN00808754_1944</name>
</gene>
<evidence type="ECO:0000313" key="3">
    <source>
        <dbReference type="Proteomes" id="UP000192569"/>
    </source>
</evidence>
<feature type="domain" description="Putative DnaT-like" evidence="1">
    <location>
        <begin position="5"/>
        <end position="150"/>
    </location>
</feature>
<dbReference type="EMBL" id="LT838272">
    <property type="protein sequence ID" value="SMB97783.1"/>
    <property type="molecule type" value="Genomic_DNA"/>
</dbReference>
<accession>A0A1W1VWZ9</accession>
<reference evidence="2 3" key="1">
    <citation type="submission" date="2017-04" db="EMBL/GenBank/DDBJ databases">
        <authorList>
            <person name="Afonso C.L."/>
            <person name="Miller P.J."/>
            <person name="Scott M.A."/>
            <person name="Spackman E."/>
            <person name="Goraichik I."/>
            <person name="Dimitrov K.M."/>
            <person name="Suarez D.L."/>
            <person name="Swayne D.E."/>
        </authorList>
    </citation>
    <scope>NUCLEOTIDE SEQUENCE [LARGE SCALE GENOMIC DNA]</scope>
    <source>
        <strain evidence="2 3">ToBE</strain>
    </source>
</reference>
<dbReference type="OrthoDB" id="1727286at2"/>
<dbReference type="RefSeq" id="WP_084665527.1">
    <property type="nucleotide sequence ID" value="NZ_LT838272.1"/>
</dbReference>
<dbReference type="InterPro" id="IPR046787">
    <property type="entry name" value="DnaT_2"/>
</dbReference>
<dbReference type="AlphaFoldDB" id="A0A1W1VWZ9"/>
<evidence type="ECO:0000259" key="1">
    <source>
        <dbReference type="Pfam" id="PF20557"/>
    </source>
</evidence>